<dbReference type="PROSITE" id="PS51318">
    <property type="entry name" value="TAT"/>
    <property type="match status" value="1"/>
</dbReference>
<evidence type="ECO:0000256" key="1">
    <source>
        <dbReference type="SAM" id="SignalP"/>
    </source>
</evidence>
<dbReference type="PROSITE" id="PS51257">
    <property type="entry name" value="PROKAR_LIPOPROTEIN"/>
    <property type="match status" value="1"/>
</dbReference>
<gene>
    <name evidence="2" type="ORF">D9R14_13700</name>
</gene>
<reference evidence="2 3" key="1">
    <citation type="submission" date="2018-10" db="EMBL/GenBank/DDBJ databases">
        <title>Xanthobacter tagetidis genome sequencing and assembly.</title>
        <authorList>
            <person name="Maclea K.S."/>
            <person name="Goen A.E."/>
            <person name="Fatima S.A."/>
        </authorList>
    </citation>
    <scope>NUCLEOTIDE SEQUENCE [LARGE SCALE GENOMIC DNA]</scope>
    <source>
        <strain evidence="2 3">ATCC 700314</strain>
    </source>
</reference>
<dbReference type="InterPro" id="IPR006311">
    <property type="entry name" value="TAT_signal"/>
</dbReference>
<feature type="chain" id="PRO_5018153277" evidence="1">
    <location>
        <begin position="26"/>
        <end position="317"/>
    </location>
</feature>
<keyword evidence="1" id="KW-0732">Signal</keyword>
<dbReference type="Proteomes" id="UP000269692">
    <property type="component" value="Unassembled WGS sequence"/>
</dbReference>
<proteinExistence type="predicted"/>
<comment type="caution">
    <text evidence="2">The sequence shown here is derived from an EMBL/GenBank/DDBJ whole genome shotgun (WGS) entry which is preliminary data.</text>
</comment>
<dbReference type="AlphaFoldDB" id="A0A3L7ABD0"/>
<dbReference type="EMBL" id="RCTF01000010">
    <property type="protein sequence ID" value="RLP77709.1"/>
    <property type="molecule type" value="Genomic_DNA"/>
</dbReference>
<feature type="signal peptide" evidence="1">
    <location>
        <begin position="1"/>
        <end position="25"/>
    </location>
</feature>
<dbReference type="OrthoDB" id="7929599at2"/>
<dbReference type="RefSeq" id="WP_121623887.1">
    <property type="nucleotide sequence ID" value="NZ_JACIIW010000001.1"/>
</dbReference>
<accession>A0A3L7ABD0</accession>
<organism evidence="2 3">
    <name type="scientific">Xanthobacter tagetidis</name>
    <dbReference type="NCBI Taxonomy" id="60216"/>
    <lineage>
        <taxon>Bacteria</taxon>
        <taxon>Pseudomonadati</taxon>
        <taxon>Pseudomonadota</taxon>
        <taxon>Alphaproteobacteria</taxon>
        <taxon>Hyphomicrobiales</taxon>
        <taxon>Xanthobacteraceae</taxon>
        <taxon>Xanthobacter</taxon>
    </lineage>
</organism>
<evidence type="ECO:0000313" key="3">
    <source>
        <dbReference type="Proteomes" id="UP000269692"/>
    </source>
</evidence>
<protein>
    <submittedName>
        <fullName evidence="2">Uncharacterized protein</fullName>
    </submittedName>
</protein>
<sequence>MPLRREIIAGAALLMACAALGGAEAGEIGVAVANGTAPTACAETDNVALTFSAPAVTGLRIEARHPAYVGTLAIDSTAPDFTACDMTNDPAVPAAAPLSGPKRTTLFETPDLWLVGFTFPSFWRAAATPVRVGGRTFEGLHLVQLWVWHKERAEEVLVVYPPDGYWRARPLPPPHLRAVAYGSSFLLGPVEEKGRPVVDLKEIAFDPQAKAFTLAFAAGGTARLALTELSEARMVLEAAFDRPRAGAFAALRSMYVTEANADVARLAWRTGAHGWREAHITTFPGASDVRALWAGRLAPSAHNTSAPDMVFDRFVGP</sequence>
<name>A0A3L7ABD0_9HYPH</name>
<evidence type="ECO:0000313" key="2">
    <source>
        <dbReference type="EMBL" id="RLP77709.1"/>
    </source>
</evidence>
<keyword evidence="3" id="KW-1185">Reference proteome</keyword>